<evidence type="ECO:0000313" key="5">
    <source>
        <dbReference type="EMBL" id="TMI87059.1"/>
    </source>
</evidence>
<dbReference type="GO" id="GO:0030246">
    <property type="term" value="F:carbohydrate binding"/>
    <property type="evidence" value="ECO:0007669"/>
    <property type="project" value="UniProtKB-ARBA"/>
</dbReference>
<organism evidence="5 6">
    <name type="scientific">Candidatus Segetimicrobium genomatis</name>
    <dbReference type="NCBI Taxonomy" id="2569760"/>
    <lineage>
        <taxon>Bacteria</taxon>
        <taxon>Bacillati</taxon>
        <taxon>Candidatus Sysuimicrobiota</taxon>
        <taxon>Candidatus Sysuimicrobiia</taxon>
        <taxon>Candidatus Sysuimicrobiales</taxon>
        <taxon>Candidatus Segetimicrobiaceae</taxon>
        <taxon>Candidatus Segetimicrobium</taxon>
    </lineage>
</organism>
<dbReference type="PANTHER" id="PTHR46847">
    <property type="entry name" value="D-ALLOSE-BINDING PERIPLASMIC PROTEIN-RELATED"/>
    <property type="match status" value="1"/>
</dbReference>
<evidence type="ECO:0000256" key="3">
    <source>
        <dbReference type="ARBA" id="ARBA00022729"/>
    </source>
</evidence>
<dbReference type="PROSITE" id="PS51318">
    <property type="entry name" value="TAT"/>
    <property type="match status" value="1"/>
</dbReference>
<dbReference type="Pfam" id="PF13407">
    <property type="entry name" value="Peripla_BP_4"/>
    <property type="match status" value="1"/>
</dbReference>
<dbReference type="InterPro" id="IPR028082">
    <property type="entry name" value="Peripla_BP_I"/>
</dbReference>
<proteinExistence type="inferred from homology"/>
<feature type="domain" description="Periplasmic binding protein" evidence="4">
    <location>
        <begin position="47"/>
        <end position="280"/>
    </location>
</feature>
<dbReference type="Gene3D" id="3.40.50.2300">
    <property type="match status" value="2"/>
</dbReference>
<dbReference type="GO" id="GO:0030313">
    <property type="term" value="C:cell envelope"/>
    <property type="evidence" value="ECO:0007669"/>
    <property type="project" value="UniProtKB-SubCell"/>
</dbReference>
<evidence type="ECO:0000256" key="2">
    <source>
        <dbReference type="ARBA" id="ARBA00007639"/>
    </source>
</evidence>
<evidence type="ECO:0000256" key="1">
    <source>
        <dbReference type="ARBA" id="ARBA00004196"/>
    </source>
</evidence>
<comment type="subcellular location">
    <subcellularLocation>
        <location evidence="1">Cell envelope</location>
    </subcellularLocation>
</comment>
<comment type="caution">
    <text evidence="5">The sequence shown here is derived from an EMBL/GenBank/DDBJ whole genome shotgun (WGS) entry which is preliminary data.</text>
</comment>
<dbReference type="InterPro" id="IPR025997">
    <property type="entry name" value="SBP_2_dom"/>
</dbReference>
<dbReference type="AlphaFoldDB" id="A0A537JU38"/>
<comment type="similarity">
    <text evidence="2">Belongs to the bacterial solute-binding protein 2 family.</text>
</comment>
<evidence type="ECO:0000313" key="6">
    <source>
        <dbReference type="Proteomes" id="UP000318509"/>
    </source>
</evidence>
<dbReference type="Proteomes" id="UP000318509">
    <property type="component" value="Unassembled WGS sequence"/>
</dbReference>
<dbReference type="CDD" id="cd01536">
    <property type="entry name" value="PBP1_ABC_sugar_binding-like"/>
    <property type="match status" value="1"/>
</dbReference>
<gene>
    <name evidence="5" type="ORF">E6H00_16885</name>
</gene>
<reference evidence="5 6" key="1">
    <citation type="journal article" date="2019" name="Nat. Microbiol.">
        <title>Mediterranean grassland soil C-N compound turnover is dependent on rainfall and depth, and is mediated by genomically divergent microorganisms.</title>
        <authorList>
            <person name="Diamond S."/>
            <person name="Andeer P.F."/>
            <person name="Li Z."/>
            <person name="Crits-Christoph A."/>
            <person name="Burstein D."/>
            <person name="Anantharaman K."/>
            <person name="Lane K.R."/>
            <person name="Thomas B.C."/>
            <person name="Pan C."/>
            <person name="Northen T.R."/>
            <person name="Banfield J.F."/>
        </authorList>
    </citation>
    <scope>NUCLEOTIDE SEQUENCE [LARGE SCALE GENOMIC DNA]</scope>
    <source>
        <strain evidence="5">NP_3</strain>
    </source>
</reference>
<accession>A0A537JU38</accession>
<name>A0A537JU38_9BACT</name>
<sequence>MDHEGRGVSSLPITRRRVLFLVGAGATAALSGLSWRTARGQAKTVRIGAVTGNFSNPAVKQMVDAMQSELRKYPNAKFFVQDSANVSEQVAKAETMLGQGIDVLGLHPWDGKAIMPLIAKAHSRGVKVFLLIDDAPGAVDKGLAVSYISANEVQGGRLLGEWLSVAIPNGGNVAIIEGSPGNYSAIYRSQGFKEGIKRNEKIKVVAEGTGNWQRDQGLRVATDMITANPDLAAIFAHNDEMAFGALQALKAANKTGKVILIGYNGTCIGIQAALKGDFQAEGILPIPQIGSSFIAGAMTVGTGGAVPKRIEPPILALSTAELRAVESGSKQADPSLKDRIDTAAAGKC</sequence>
<dbReference type="EMBL" id="VBAK01000168">
    <property type="protein sequence ID" value="TMI87059.1"/>
    <property type="molecule type" value="Genomic_DNA"/>
</dbReference>
<keyword evidence="3" id="KW-0732">Signal</keyword>
<dbReference type="SUPFAM" id="SSF53822">
    <property type="entry name" value="Periplasmic binding protein-like I"/>
    <property type="match status" value="1"/>
</dbReference>
<dbReference type="InterPro" id="IPR006311">
    <property type="entry name" value="TAT_signal"/>
</dbReference>
<evidence type="ECO:0000259" key="4">
    <source>
        <dbReference type="Pfam" id="PF13407"/>
    </source>
</evidence>
<dbReference type="PANTHER" id="PTHR46847:SF1">
    <property type="entry name" value="D-ALLOSE-BINDING PERIPLASMIC PROTEIN-RELATED"/>
    <property type="match status" value="1"/>
</dbReference>
<protein>
    <submittedName>
        <fullName evidence="5">Sugar ABC transporter substrate-binding protein</fullName>
    </submittedName>
</protein>